<dbReference type="EMBL" id="CP038152">
    <property type="protein sequence ID" value="QBR03983.1"/>
    <property type="molecule type" value="Genomic_DNA"/>
</dbReference>
<evidence type="ECO:0000313" key="3">
    <source>
        <dbReference type="EMBL" id="QBR03983.1"/>
    </source>
</evidence>
<gene>
    <name evidence="3" type="ORF">E1956_43035</name>
</gene>
<keyword evidence="1" id="KW-0560">Oxidoreductase</keyword>
<feature type="domain" description="FAD dependent oxidoreductase" evidence="2">
    <location>
        <begin position="62"/>
        <end position="421"/>
    </location>
</feature>
<dbReference type="AlphaFoldDB" id="A0A4V1B0U4"/>
<dbReference type="SUPFAM" id="SSF51905">
    <property type="entry name" value="FAD/NAD(P)-binding domain"/>
    <property type="match status" value="1"/>
</dbReference>
<evidence type="ECO:0000256" key="1">
    <source>
        <dbReference type="ARBA" id="ARBA00023002"/>
    </source>
</evidence>
<dbReference type="GO" id="GO:0005737">
    <property type="term" value="C:cytoplasm"/>
    <property type="evidence" value="ECO:0007669"/>
    <property type="project" value="TreeGrafter"/>
</dbReference>
<dbReference type="KEGG" id="ppai:E1956_43035"/>
<dbReference type="PANTHER" id="PTHR13847:SF281">
    <property type="entry name" value="FAD DEPENDENT OXIDOREDUCTASE DOMAIN-CONTAINING PROTEIN"/>
    <property type="match status" value="1"/>
</dbReference>
<protein>
    <submittedName>
        <fullName evidence="3">FAD-dependent oxidoreductase</fullName>
    </submittedName>
</protein>
<accession>A0A4V1B0U4</accession>
<dbReference type="Pfam" id="PF01266">
    <property type="entry name" value="DAO"/>
    <property type="match status" value="1"/>
</dbReference>
<dbReference type="GO" id="GO:0016491">
    <property type="term" value="F:oxidoreductase activity"/>
    <property type="evidence" value="ECO:0007669"/>
    <property type="project" value="UniProtKB-KW"/>
</dbReference>
<geneLocation type="plasmid" evidence="3 4">
    <name>unnamed1</name>
</geneLocation>
<organism evidence="3 4">
    <name type="scientific">Paraburkholderia pallida</name>
    <dbReference type="NCBI Taxonomy" id="2547399"/>
    <lineage>
        <taxon>Bacteria</taxon>
        <taxon>Pseudomonadati</taxon>
        <taxon>Pseudomonadota</taxon>
        <taxon>Betaproteobacteria</taxon>
        <taxon>Burkholderiales</taxon>
        <taxon>Burkholderiaceae</taxon>
        <taxon>Paraburkholderia</taxon>
    </lineage>
</organism>
<evidence type="ECO:0000313" key="4">
    <source>
        <dbReference type="Proteomes" id="UP000295727"/>
    </source>
</evidence>
<dbReference type="Gene3D" id="3.30.9.10">
    <property type="entry name" value="D-Amino Acid Oxidase, subunit A, domain 2"/>
    <property type="match status" value="1"/>
</dbReference>
<dbReference type="PANTHER" id="PTHR13847">
    <property type="entry name" value="SARCOSINE DEHYDROGENASE-RELATED"/>
    <property type="match status" value="1"/>
</dbReference>
<dbReference type="Gene3D" id="3.50.50.60">
    <property type="entry name" value="FAD/NAD(P)-binding domain"/>
    <property type="match status" value="1"/>
</dbReference>
<dbReference type="InterPro" id="IPR006076">
    <property type="entry name" value="FAD-dep_OxRdtase"/>
</dbReference>
<reference evidence="3 4" key="1">
    <citation type="submission" date="2019-03" db="EMBL/GenBank/DDBJ databases">
        <title>Paraburkholderia sp. 7MH5, isolated from subtropical forest soil.</title>
        <authorList>
            <person name="Gao Z.-H."/>
            <person name="Qiu L.-H."/>
        </authorList>
    </citation>
    <scope>NUCLEOTIDE SEQUENCE [LARGE SCALE GENOMIC DNA]</scope>
    <source>
        <strain evidence="3 4">7MH5</strain>
        <plasmid evidence="3 4">unnamed1</plasmid>
    </source>
</reference>
<dbReference type="Proteomes" id="UP000295727">
    <property type="component" value="Plasmid unnamed1"/>
</dbReference>
<keyword evidence="3" id="KW-0614">Plasmid</keyword>
<proteinExistence type="predicted"/>
<sequence length="482" mass="51841">MVIEGNAGYAGMDNPTVTKGPGGEFASRAQTDAALGKYRTIGGWVEKPLDLQRELEGEVSADVIVVGAGFAGLNAAIALAKQGARVVVIEREFAGFGASGRNAGYLAGGSGAKFDLFLDRIGREQTQKIVDYFEAGVSHVESMLEEHGIDCDYIASGIIRAGIHPMHEANIRNSIRTAAEFGIKMQFLDWAAMRARGIPPAFLFGSYINRGGTLDPGKYVMGLRRAALEAGVMLCENTALLSWTAGRAVEARTPRGIARAPFMVLATNAYTPRLGLLENKVVPMRVSAIETEPLSPEQLAQLDWPNREGIVTAHRKMESHRLTARNTLVITTKRVRYAFGSRTPNIPDNAAYLALVRAFHERFPALNDLAIRACWSGYISVAGDTLPVVGTTGERQNVFYTAGCSGHGVGAQSLVGRLLAEHIRGSEPALLAGLRHRTPSTLPEPLRWCAVNGAMSMLGRLDEKVDRAARAAAACDGRQVFP</sequence>
<keyword evidence="4" id="KW-1185">Reference proteome</keyword>
<dbReference type="OrthoDB" id="9342835at2"/>
<name>A0A4V1B0U4_9BURK</name>
<evidence type="ECO:0000259" key="2">
    <source>
        <dbReference type="Pfam" id="PF01266"/>
    </source>
</evidence>
<dbReference type="InterPro" id="IPR036188">
    <property type="entry name" value="FAD/NAD-bd_sf"/>
</dbReference>